<evidence type="ECO:0000256" key="3">
    <source>
        <dbReference type="ARBA" id="ARBA00022989"/>
    </source>
</evidence>
<dbReference type="EMBL" id="CAJFCV020000003">
    <property type="protein sequence ID" value="CAG9111816.1"/>
    <property type="molecule type" value="Genomic_DNA"/>
</dbReference>
<feature type="transmembrane region" description="Helical" evidence="5">
    <location>
        <begin position="20"/>
        <end position="37"/>
    </location>
</feature>
<dbReference type="PANTHER" id="PTHR15407:SF28">
    <property type="entry name" value="RIBITOL-5-PHOSPHATE TRANSFERASE FKTN"/>
    <property type="match status" value="1"/>
</dbReference>
<reference evidence="6" key="1">
    <citation type="submission" date="2020-09" db="EMBL/GenBank/DDBJ databases">
        <authorList>
            <person name="Kikuchi T."/>
        </authorList>
    </citation>
    <scope>NUCLEOTIDE SEQUENCE</scope>
    <source>
        <strain evidence="6">Ka4C1</strain>
    </source>
</reference>
<keyword evidence="7" id="KW-1185">Reference proteome</keyword>
<comment type="caution">
    <text evidence="6">The sequence shown here is derived from an EMBL/GenBank/DDBJ whole genome shotgun (WGS) entry which is preliminary data.</text>
</comment>
<dbReference type="GO" id="GO:0016020">
    <property type="term" value="C:membrane"/>
    <property type="evidence" value="ECO:0007669"/>
    <property type="project" value="UniProtKB-SubCell"/>
</dbReference>
<feature type="transmembrane region" description="Helical" evidence="5">
    <location>
        <begin position="58"/>
        <end position="77"/>
    </location>
</feature>
<evidence type="ECO:0000256" key="1">
    <source>
        <dbReference type="ARBA" id="ARBA00004167"/>
    </source>
</evidence>
<evidence type="ECO:0000256" key="2">
    <source>
        <dbReference type="ARBA" id="ARBA00022692"/>
    </source>
</evidence>
<proteinExistence type="predicted"/>
<dbReference type="Proteomes" id="UP000582659">
    <property type="component" value="Unassembled WGS sequence"/>
</dbReference>
<evidence type="ECO:0000313" key="7">
    <source>
        <dbReference type="Proteomes" id="UP000659654"/>
    </source>
</evidence>
<dbReference type="EMBL" id="CAJFDI010000003">
    <property type="protein sequence ID" value="CAD5223162.1"/>
    <property type="molecule type" value="Genomic_DNA"/>
</dbReference>
<name>A0A7I8WFY4_BURXY</name>
<keyword evidence="2 5" id="KW-0812">Transmembrane</keyword>
<dbReference type="PANTHER" id="PTHR15407">
    <property type="entry name" value="FUKUTIN-RELATED"/>
    <property type="match status" value="1"/>
</dbReference>
<accession>A0A7I8WFY4</accession>
<protein>
    <submittedName>
        <fullName evidence="6">(pine wood nematode) hypothetical protein</fullName>
    </submittedName>
</protein>
<dbReference type="AlphaFoldDB" id="A0A7I8WFY4"/>
<dbReference type="InterPro" id="IPR009644">
    <property type="entry name" value="FKTN/MNN4/W02B3.4-1"/>
</dbReference>
<evidence type="ECO:0000256" key="5">
    <source>
        <dbReference type="SAM" id="Phobius"/>
    </source>
</evidence>
<dbReference type="Proteomes" id="UP000659654">
    <property type="component" value="Unassembled WGS sequence"/>
</dbReference>
<dbReference type="OrthoDB" id="444255at2759"/>
<evidence type="ECO:0000313" key="6">
    <source>
        <dbReference type="EMBL" id="CAD5223162.1"/>
    </source>
</evidence>
<comment type="subcellular location">
    <subcellularLocation>
        <location evidence="1">Membrane</location>
        <topology evidence="1">Single-pass membrane protein</topology>
    </subcellularLocation>
</comment>
<gene>
    <name evidence="6" type="ORF">BXYJ_LOCUS7841</name>
</gene>
<evidence type="ECO:0000256" key="4">
    <source>
        <dbReference type="ARBA" id="ARBA00023136"/>
    </source>
</evidence>
<keyword evidence="3 5" id="KW-1133">Transmembrane helix</keyword>
<sequence>MRPNAHYFPYRLIRSLSKSAPFLCPVFHILLNNPWYFENYRKYRYDMPLFTLMARLRVRFVVFVGIAVTMVVLLFNMNTEFMVSQKEVVRFYMTPEFELAPQDENWKLLIDLDCFNRLSKNLPCQAPLQVASFSNTSVSSHFSPVYRLSRDTTHDFTTFTPLNATHPTRLIVNFEFWKPKEIGLVNGEQVEVAVPDDLDAFTRKWHKSEAIECTGIGAKNRLFWDARRVLPLRVVKEVMAPFRDFCDRNNRTAFITSGSLLGWYRECSIIPHTTDIDFGLMISNYSREFEHLLDRNYELFWALGDGNTSMELSFHVGNVKTDLFFLFDYNSTHSYFSGMLVSARKELFWIYPKIDRICAGNLLGSLMYVPCNTEEFLRADYGPDWMVDSPSRKYYFDKSGKNIMPGKTFTKQQWRHVYRQLRGYKKHSS</sequence>
<organism evidence="6 7">
    <name type="scientific">Bursaphelenchus xylophilus</name>
    <name type="common">Pinewood nematode worm</name>
    <name type="synonym">Aphelenchoides xylophilus</name>
    <dbReference type="NCBI Taxonomy" id="6326"/>
    <lineage>
        <taxon>Eukaryota</taxon>
        <taxon>Metazoa</taxon>
        <taxon>Ecdysozoa</taxon>
        <taxon>Nematoda</taxon>
        <taxon>Chromadorea</taxon>
        <taxon>Rhabditida</taxon>
        <taxon>Tylenchina</taxon>
        <taxon>Tylenchomorpha</taxon>
        <taxon>Aphelenchoidea</taxon>
        <taxon>Aphelenchoididae</taxon>
        <taxon>Bursaphelenchus</taxon>
    </lineage>
</organism>
<keyword evidence="4 5" id="KW-0472">Membrane</keyword>